<evidence type="ECO:0000313" key="2">
    <source>
        <dbReference type="Proteomes" id="UP000094291"/>
    </source>
</evidence>
<organism evidence="1 2">
    <name type="scientific">Terasakiispira papahanaumokuakeensis</name>
    <dbReference type="NCBI Taxonomy" id="197479"/>
    <lineage>
        <taxon>Bacteria</taxon>
        <taxon>Pseudomonadati</taxon>
        <taxon>Pseudomonadota</taxon>
        <taxon>Gammaproteobacteria</taxon>
        <taxon>Oceanospirillales</taxon>
        <taxon>Terasakiispira</taxon>
    </lineage>
</organism>
<reference evidence="1 2" key="1">
    <citation type="submission" date="2016-08" db="EMBL/GenBank/DDBJ databases">
        <authorList>
            <person name="Seilhamer J.J."/>
        </authorList>
    </citation>
    <scope>NUCLEOTIDE SEQUENCE [LARGE SCALE GENOMIC DNA]</scope>
    <source>
        <strain evidence="1 2">PH27A</strain>
    </source>
</reference>
<accession>A0A1E2V7S0</accession>
<dbReference type="OrthoDB" id="9255774at2"/>
<dbReference type="RefSeq" id="WP_068997454.1">
    <property type="nucleotide sequence ID" value="NZ_MDTQ01000001.1"/>
</dbReference>
<name>A0A1E2V7S0_9GAMM</name>
<dbReference type="Proteomes" id="UP000094291">
    <property type="component" value="Unassembled WGS sequence"/>
</dbReference>
<keyword evidence="2" id="KW-1185">Reference proteome</keyword>
<comment type="caution">
    <text evidence="1">The sequence shown here is derived from an EMBL/GenBank/DDBJ whole genome shotgun (WGS) entry which is preliminary data.</text>
</comment>
<dbReference type="AlphaFoldDB" id="A0A1E2V7S0"/>
<sequence>MPWNDKCQWGQPTPFNNHMAAIAVNNANFLQSVFVNTSENGNTRQAYTYHEVGGYRICVVGHIHINDEQVVAGASFIPGWDNWSMQTPQAAVDTIADLPDQGSFPGNDRYPHPT</sequence>
<evidence type="ECO:0000313" key="1">
    <source>
        <dbReference type="EMBL" id="ODC03059.1"/>
    </source>
</evidence>
<gene>
    <name evidence="1" type="ORF">BFW38_05355</name>
</gene>
<protein>
    <submittedName>
        <fullName evidence="1">Uncharacterized protein</fullName>
    </submittedName>
</protein>
<proteinExistence type="predicted"/>
<dbReference type="EMBL" id="MDTQ01000001">
    <property type="protein sequence ID" value="ODC03059.1"/>
    <property type="molecule type" value="Genomic_DNA"/>
</dbReference>